<evidence type="ECO:0000259" key="2">
    <source>
        <dbReference type="Pfam" id="PF18962"/>
    </source>
</evidence>
<name>A0A1L3JM87_9FLAO</name>
<proteinExistence type="predicted"/>
<dbReference type="AlphaFoldDB" id="A0A1L3JM87"/>
<dbReference type="Proteomes" id="UP000181898">
    <property type="component" value="Chromosome"/>
</dbReference>
<keyword evidence="4" id="KW-1185">Reference proteome</keyword>
<dbReference type="Pfam" id="PF18962">
    <property type="entry name" value="Por_Secre_tail"/>
    <property type="match status" value="1"/>
</dbReference>
<dbReference type="KEGG" id="ten:LPB136_12830"/>
<keyword evidence="1" id="KW-0732">Signal</keyword>
<accession>A0A1L3JM87</accession>
<gene>
    <name evidence="3" type="ORF">LPB136_12830</name>
</gene>
<dbReference type="NCBIfam" id="TIGR04183">
    <property type="entry name" value="Por_Secre_tail"/>
    <property type="match status" value="1"/>
</dbReference>
<organism evidence="3 4">
    <name type="scientific">Tenacibaculum todarodis</name>
    <dbReference type="NCBI Taxonomy" id="1850252"/>
    <lineage>
        <taxon>Bacteria</taxon>
        <taxon>Pseudomonadati</taxon>
        <taxon>Bacteroidota</taxon>
        <taxon>Flavobacteriia</taxon>
        <taxon>Flavobacteriales</taxon>
        <taxon>Flavobacteriaceae</taxon>
        <taxon>Tenacibaculum</taxon>
    </lineage>
</organism>
<dbReference type="STRING" id="1850252.LPB136_12830"/>
<evidence type="ECO:0000313" key="4">
    <source>
        <dbReference type="Proteomes" id="UP000181898"/>
    </source>
</evidence>
<feature type="domain" description="Secretion system C-terminal sorting" evidence="2">
    <location>
        <begin position="179"/>
        <end position="250"/>
    </location>
</feature>
<dbReference type="EMBL" id="CP018155">
    <property type="protein sequence ID" value="APG66202.1"/>
    <property type="molecule type" value="Genomic_DNA"/>
</dbReference>
<sequence length="251" mass="27219">MLLNSSYLNSQTINFTIDTAVDENTVSITETIGNGTDTYTLNVEHPGNEELDELTSGDFIFYLSTGGTVALQPYTISITKNNNPVTFTLNGVDYDTLEAGSISITNQDDAEISANKLYAIGSGALTFTNTTNATGISAFKIVPNSNGELNDFGFHNIQVEISNVLNVDNNTLSTKGIMIYPNPTEGLITIENSSNTPLKEVQIIGLNGRLLKSYDFSSENKELNLDYLSSGIYILKINTSKSSISKKILIK</sequence>
<protein>
    <recommendedName>
        <fullName evidence="2">Secretion system C-terminal sorting domain-containing protein</fullName>
    </recommendedName>
</protein>
<dbReference type="InterPro" id="IPR026444">
    <property type="entry name" value="Secre_tail"/>
</dbReference>
<evidence type="ECO:0000256" key="1">
    <source>
        <dbReference type="ARBA" id="ARBA00022729"/>
    </source>
</evidence>
<evidence type="ECO:0000313" key="3">
    <source>
        <dbReference type="EMBL" id="APG66202.1"/>
    </source>
</evidence>
<reference evidence="3 4" key="1">
    <citation type="submission" date="2016-11" db="EMBL/GenBank/DDBJ databases">
        <title>Tenacibaculum sp. LPB0136, isolated from marine environment.</title>
        <authorList>
            <person name="Kim E."/>
            <person name="Yi H."/>
        </authorList>
    </citation>
    <scope>NUCLEOTIDE SEQUENCE [LARGE SCALE GENOMIC DNA]</scope>
    <source>
        <strain evidence="3 4">LPB0136</strain>
    </source>
</reference>